<proteinExistence type="predicted"/>
<protein>
    <submittedName>
        <fullName evidence="2">Putative FMN-dependent luciferase-like monooxygenase</fullName>
    </submittedName>
</protein>
<keyword evidence="2" id="KW-0560">Oxidoreductase</keyword>
<evidence type="ECO:0000313" key="2">
    <source>
        <dbReference type="EMBL" id="KAB1654828.1"/>
    </source>
</evidence>
<name>A0A7J5BPD1_9MICO</name>
<dbReference type="NCBIfam" id="TIGR04027">
    <property type="entry name" value="LLM_KPN_01858"/>
    <property type="match status" value="1"/>
</dbReference>
<accession>A0A7J5BPD1</accession>
<dbReference type="Gene3D" id="3.20.20.30">
    <property type="entry name" value="Luciferase-like domain"/>
    <property type="match status" value="1"/>
</dbReference>
<dbReference type="InterPro" id="IPR024003">
    <property type="entry name" value="Luciferase-like_KPN01858"/>
</dbReference>
<comment type="caution">
    <text evidence="2">The sequence shown here is derived from an EMBL/GenBank/DDBJ whole genome shotgun (WGS) entry which is preliminary data.</text>
</comment>
<organism evidence="2 3">
    <name type="scientific">Pseudoclavibacter chungangensis</name>
    <dbReference type="NCBI Taxonomy" id="587635"/>
    <lineage>
        <taxon>Bacteria</taxon>
        <taxon>Bacillati</taxon>
        <taxon>Actinomycetota</taxon>
        <taxon>Actinomycetes</taxon>
        <taxon>Micrococcales</taxon>
        <taxon>Microbacteriaceae</taxon>
        <taxon>Pseudoclavibacter</taxon>
    </lineage>
</organism>
<dbReference type="InterPro" id="IPR011251">
    <property type="entry name" value="Luciferase-like_dom"/>
</dbReference>
<sequence length="338" mass="36109">MPDLAFFTRLLDDAEPAERYRLATEQIRHAERFGFDSAWVAQHHFHGNEGGLPSPLVFLAHAAAHTSTITLGTGVITLGLEDPIRVAEDASVLDALSGGRLQLGFSSGGTPASFPPFGAVFADRHPVFDAKIAALFAALGGDDLGGGNHLYPPAHGLAERVWFATFSAPLAVRAGELGLGLQLSRTQPRPEGDPELPLWDVQHPIVDAYEAALPAGAERRVSVARSVYVADDGEAARALAEERYRRSPLARSIVGDAVDDLPRDELLRRLDVHVGYVDTVVASLAADTLLPRATQLSFQVHSVDPAHELVLRSIELIATEVAPRLGWRGADAEGPATA</sequence>
<dbReference type="RefSeq" id="WP_158041404.1">
    <property type="nucleotide sequence ID" value="NZ_JACCFV010000001.1"/>
</dbReference>
<keyword evidence="2" id="KW-0503">Monooxygenase</keyword>
<dbReference type="PANTHER" id="PTHR30137">
    <property type="entry name" value="LUCIFERASE-LIKE MONOOXYGENASE"/>
    <property type="match status" value="1"/>
</dbReference>
<dbReference type="GO" id="GO:0005829">
    <property type="term" value="C:cytosol"/>
    <property type="evidence" value="ECO:0007669"/>
    <property type="project" value="TreeGrafter"/>
</dbReference>
<dbReference type="Pfam" id="PF00296">
    <property type="entry name" value="Bac_luciferase"/>
    <property type="match status" value="1"/>
</dbReference>
<dbReference type="PANTHER" id="PTHR30137:SF15">
    <property type="entry name" value="BLL6902 PROTEIN"/>
    <property type="match status" value="1"/>
</dbReference>
<dbReference type="GO" id="GO:0004497">
    <property type="term" value="F:monooxygenase activity"/>
    <property type="evidence" value="ECO:0007669"/>
    <property type="project" value="UniProtKB-KW"/>
</dbReference>
<gene>
    <name evidence="2" type="ORF">F8O01_13105</name>
</gene>
<dbReference type="EMBL" id="WBJZ01000017">
    <property type="protein sequence ID" value="KAB1654828.1"/>
    <property type="molecule type" value="Genomic_DNA"/>
</dbReference>
<dbReference type="InterPro" id="IPR050766">
    <property type="entry name" value="Bact_Lucif_Oxidored"/>
</dbReference>
<feature type="domain" description="Luciferase-like" evidence="1">
    <location>
        <begin position="15"/>
        <end position="248"/>
    </location>
</feature>
<dbReference type="AlphaFoldDB" id="A0A7J5BPD1"/>
<dbReference type="OrthoDB" id="7903015at2"/>
<reference evidence="2 3" key="1">
    <citation type="submission" date="2019-09" db="EMBL/GenBank/DDBJ databases">
        <title>Phylogeny of genus Pseudoclavibacter and closely related genus.</title>
        <authorList>
            <person name="Li Y."/>
        </authorList>
    </citation>
    <scope>NUCLEOTIDE SEQUENCE [LARGE SCALE GENOMIC DNA]</scope>
    <source>
        <strain evidence="2 3">DSM 23821</strain>
    </source>
</reference>
<evidence type="ECO:0000259" key="1">
    <source>
        <dbReference type="Pfam" id="PF00296"/>
    </source>
</evidence>
<dbReference type="InterPro" id="IPR036661">
    <property type="entry name" value="Luciferase-like_sf"/>
</dbReference>
<keyword evidence="3" id="KW-1185">Reference proteome</keyword>
<dbReference type="GO" id="GO:0016705">
    <property type="term" value="F:oxidoreductase activity, acting on paired donors, with incorporation or reduction of molecular oxygen"/>
    <property type="evidence" value="ECO:0007669"/>
    <property type="project" value="InterPro"/>
</dbReference>
<dbReference type="SUPFAM" id="SSF51679">
    <property type="entry name" value="Bacterial luciferase-like"/>
    <property type="match status" value="1"/>
</dbReference>
<evidence type="ECO:0000313" key="3">
    <source>
        <dbReference type="Proteomes" id="UP000467240"/>
    </source>
</evidence>
<dbReference type="Proteomes" id="UP000467240">
    <property type="component" value="Unassembled WGS sequence"/>
</dbReference>